<keyword evidence="5 9" id="KW-0812">Transmembrane</keyword>
<comment type="subunit">
    <text evidence="9">The complex comprises the extracytoplasmic solute receptor protein and the two transmembrane proteins.</text>
</comment>
<dbReference type="AlphaFoldDB" id="A0A1H6JBK7"/>
<evidence type="ECO:0000256" key="4">
    <source>
        <dbReference type="ARBA" id="ARBA00022519"/>
    </source>
</evidence>
<comment type="function">
    <text evidence="9">Part of the tripartite ATP-independent periplasmic (TRAP) transport system.</text>
</comment>
<keyword evidence="7 9" id="KW-0472">Membrane</keyword>
<feature type="transmembrane region" description="Helical" evidence="9">
    <location>
        <begin position="12"/>
        <end position="30"/>
    </location>
</feature>
<dbReference type="Pfam" id="PF04290">
    <property type="entry name" value="DctQ"/>
    <property type="match status" value="1"/>
</dbReference>
<protein>
    <recommendedName>
        <fullName evidence="9">TRAP transporter small permease protein</fullName>
    </recommendedName>
</protein>
<dbReference type="GO" id="GO:0005886">
    <property type="term" value="C:plasma membrane"/>
    <property type="evidence" value="ECO:0007669"/>
    <property type="project" value="UniProtKB-SubCell"/>
</dbReference>
<evidence type="ECO:0000256" key="2">
    <source>
        <dbReference type="ARBA" id="ARBA00022448"/>
    </source>
</evidence>
<gene>
    <name evidence="11" type="ORF">BAZSYMB_SCAFFOLD00004_50</name>
</gene>
<dbReference type="GO" id="GO:0022857">
    <property type="term" value="F:transmembrane transporter activity"/>
    <property type="evidence" value="ECO:0007669"/>
    <property type="project" value="UniProtKB-UniRule"/>
</dbReference>
<evidence type="ECO:0000256" key="1">
    <source>
        <dbReference type="ARBA" id="ARBA00004429"/>
    </source>
</evidence>
<dbReference type="InterPro" id="IPR007387">
    <property type="entry name" value="TRAP_DctQ"/>
</dbReference>
<accession>A0A1H6JBK7</accession>
<dbReference type="EMBL" id="CVUD02000032">
    <property type="protein sequence ID" value="SEH57774.1"/>
    <property type="molecule type" value="Genomic_DNA"/>
</dbReference>
<reference evidence="12" key="1">
    <citation type="submission" date="2016-06" db="EMBL/GenBank/DDBJ databases">
        <authorList>
            <person name="Petersen J."/>
            <person name="Sayavedra L."/>
        </authorList>
    </citation>
    <scope>NUCLEOTIDE SEQUENCE [LARGE SCALE GENOMIC DNA]</scope>
    <source>
        <strain evidence="12">BazSymB</strain>
    </source>
</reference>
<keyword evidence="2 9" id="KW-0813">Transport</keyword>
<evidence type="ECO:0000313" key="12">
    <source>
        <dbReference type="Proteomes" id="UP000198559"/>
    </source>
</evidence>
<sequence length="154" mass="17414">MNKALSITTTTLLLLLIANVFIDVVLRYAFNNSSIALQELEWHLFSAMFLLSIAYGLQNDTHVRVDVFYLNFSLKTQAFIDIIGSLVFILPISLLIAYYGLDFAYLAFEIGEKSGDPGGLYYRFIIKSIIPISFILVIVSGVIFAKNHYIRAFK</sequence>
<feature type="domain" description="Tripartite ATP-independent periplasmic transporters DctQ component" evidence="10">
    <location>
        <begin position="17"/>
        <end position="142"/>
    </location>
</feature>
<evidence type="ECO:0000256" key="7">
    <source>
        <dbReference type="ARBA" id="ARBA00023136"/>
    </source>
</evidence>
<evidence type="ECO:0000256" key="9">
    <source>
        <dbReference type="RuleBase" id="RU369079"/>
    </source>
</evidence>
<dbReference type="STRING" id="235205.BAZSYMB_SCAFFOLD00004_50"/>
<evidence type="ECO:0000256" key="8">
    <source>
        <dbReference type="ARBA" id="ARBA00038436"/>
    </source>
</evidence>
<proteinExistence type="inferred from homology"/>
<dbReference type="PANTHER" id="PTHR35011:SF4">
    <property type="entry name" value="SLL1102 PROTEIN"/>
    <property type="match status" value="1"/>
</dbReference>
<feature type="transmembrane region" description="Helical" evidence="9">
    <location>
        <begin position="78"/>
        <end position="101"/>
    </location>
</feature>
<dbReference type="PANTHER" id="PTHR35011">
    <property type="entry name" value="2,3-DIKETO-L-GULONATE TRAP TRANSPORTER SMALL PERMEASE PROTEIN YIAM"/>
    <property type="match status" value="1"/>
</dbReference>
<evidence type="ECO:0000259" key="10">
    <source>
        <dbReference type="Pfam" id="PF04290"/>
    </source>
</evidence>
<feature type="transmembrane region" description="Helical" evidence="9">
    <location>
        <begin position="42"/>
        <end position="57"/>
    </location>
</feature>
<comment type="similarity">
    <text evidence="8 9">Belongs to the TRAP transporter small permease family.</text>
</comment>
<keyword evidence="6 9" id="KW-1133">Transmembrane helix</keyword>
<evidence type="ECO:0000256" key="5">
    <source>
        <dbReference type="ARBA" id="ARBA00022692"/>
    </source>
</evidence>
<dbReference type="Proteomes" id="UP000198559">
    <property type="component" value="Unassembled WGS sequence"/>
</dbReference>
<comment type="subcellular location">
    <subcellularLocation>
        <location evidence="1 9">Cell inner membrane</location>
        <topology evidence="1 9">Multi-pass membrane protein</topology>
    </subcellularLocation>
</comment>
<feature type="transmembrane region" description="Helical" evidence="9">
    <location>
        <begin position="121"/>
        <end position="145"/>
    </location>
</feature>
<keyword evidence="4 9" id="KW-0997">Cell inner membrane</keyword>
<dbReference type="InterPro" id="IPR055348">
    <property type="entry name" value="DctQ"/>
</dbReference>
<evidence type="ECO:0000256" key="3">
    <source>
        <dbReference type="ARBA" id="ARBA00022475"/>
    </source>
</evidence>
<name>A0A1H6JBK7_9GAMM</name>
<dbReference type="RefSeq" id="WP_202776012.1">
    <property type="nucleotide sequence ID" value="NZ_CAESAP020000217.1"/>
</dbReference>
<evidence type="ECO:0000313" key="11">
    <source>
        <dbReference type="EMBL" id="SEH57774.1"/>
    </source>
</evidence>
<keyword evidence="3" id="KW-1003">Cell membrane</keyword>
<evidence type="ECO:0000256" key="6">
    <source>
        <dbReference type="ARBA" id="ARBA00022989"/>
    </source>
</evidence>
<organism evidence="11 12">
    <name type="scientific">Bathymodiolus azoricus thioautotrophic gill symbiont</name>
    <dbReference type="NCBI Taxonomy" id="235205"/>
    <lineage>
        <taxon>Bacteria</taxon>
        <taxon>Pseudomonadati</taxon>
        <taxon>Pseudomonadota</taxon>
        <taxon>Gammaproteobacteria</taxon>
        <taxon>sulfur-oxidizing symbionts</taxon>
    </lineage>
</organism>